<evidence type="ECO:0000256" key="1">
    <source>
        <dbReference type="SAM" id="Phobius"/>
    </source>
</evidence>
<feature type="transmembrane region" description="Helical" evidence="1">
    <location>
        <begin position="182"/>
        <end position="200"/>
    </location>
</feature>
<dbReference type="EMBL" id="OZ037953">
    <property type="protein sequence ID" value="CAL1697904.1"/>
    <property type="molecule type" value="Genomic_DNA"/>
</dbReference>
<name>A0ABP1CTA0_9APHY</name>
<evidence type="ECO:0000313" key="3">
    <source>
        <dbReference type="Proteomes" id="UP001497453"/>
    </source>
</evidence>
<feature type="transmembrane region" description="Helical" evidence="1">
    <location>
        <begin position="221"/>
        <end position="246"/>
    </location>
</feature>
<accession>A0ABP1CTA0</accession>
<proteinExistence type="predicted"/>
<organism evidence="2 3">
    <name type="scientific">Somion occarium</name>
    <dbReference type="NCBI Taxonomy" id="3059160"/>
    <lineage>
        <taxon>Eukaryota</taxon>
        <taxon>Fungi</taxon>
        <taxon>Dikarya</taxon>
        <taxon>Basidiomycota</taxon>
        <taxon>Agaricomycotina</taxon>
        <taxon>Agaricomycetes</taxon>
        <taxon>Polyporales</taxon>
        <taxon>Cerrenaceae</taxon>
        <taxon>Somion</taxon>
    </lineage>
</organism>
<feature type="transmembrane region" description="Helical" evidence="1">
    <location>
        <begin position="252"/>
        <end position="273"/>
    </location>
</feature>
<keyword evidence="1" id="KW-1133">Transmembrane helix</keyword>
<feature type="transmembrane region" description="Helical" evidence="1">
    <location>
        <begin position="60"/>
        <end position="82"/>
    </location>
</feature>
<gene>
    <name evidence="2" type="ORF">GFSPODELE1_LOCUS1906</name>
</gene>
<keyword evidence="1" id="KW-0472">Membrane</keyword>
<protein>
    <submittedName>
        <fullName evidence="2">Uncharacterized protein</fullName>
    </submittedName>
</protein>
<feature type="transmembrane region" description="Helical" evidence="1">
    <location>
        <begin position="102"/>
        <end position="120"/>
    </location>
</feature>
<dbReference type="Proteomes" id="UP001497453">
    <property type="component" value="Chromosome 10"/>
</dbReference>
<keyword evidence="1" id="KW-0812">Transmembrane</keyword>
<reference evidence="3" key="1">
    <citation type="submission" date="2024-04" db="EMBL/GenBank/DDBJ databases">
        <authorList>
            <person name="Shaw F."/>
            <person name="Minotto A."/>
        </authorList>
    </citation>
    <scope>NUCLEOTIDE SEQUENCE [LARGE SCALE GENOMIC DNA]</scope>
</reference>
<feature type="transmembrane region" description="Helical" evidence="1">
    <location>
        <begin position="30"/>
        <end position="48"/>
    </location>
</feature>
<feature type="transmembrane region" description="Helical" evidence="1">
    <location>
        <begin position="132"/>
        <end position="162"/>
    </location>
</feature>
<sequence>MSDPSWAPTNETAEQIWIEEANIDGICIEAVGYGVHLTLFFLCFNLLWDMRKRQPKYAYTFLVYISALVVLGSIGAGTSLKINQEAFVNNCNFPGGPSAYNILEYGVAYNVVGTGAYIMNTWLQDGLLLYRFYIIWGAFWWLMIVPILLMLVSIIMSCFLLAQLARPGATLWETSSVNFALTYWSTSIATTILLTLLIVARLMYARYRMRKAMGPGHQASYLSVAAMLVESASLYAVFALVFIITYARGSSVNYLLFGPLGQVQSIAPLLITLRVSQGRAATKETMQETMLGTTKPAVTPVLHTSRPSDTAIELYSVGGKSLDPDSRVEVNAESSRSTEFKIRIEDGSDA</sequence>
<evidence type="ECO:0000313" key="2">
    <source>
        <dbReference type="EMBL" id="CAL1697904.1"/>
    </source>
</evidence>
<keyword evidence="3" id="KW-1185">Reference proteome</keyword>